<dbReference type="SUPFAM" id="SSF53474">
    <property type="entry name" value="alpha/beta-Hydrolases"/>
    <property type="match status" value="1"/>
</dbReference>
<evidence type="ECO:0000259" key="1">
    <source>
        <dbReference type="Pfam" id="PF01764"/>
    </source>
</evidence>
<dbReference type="RefSeq" id="WP_128744465.1">
    <property type="nucleotide sequence ID" value="NZ_CP035281.1"/>
</dbReference>
<accession>A0A410PS45</accession>
<keyword evidence="3" id="KW-1185">Reference proteome</keyword>
<dbReference type="EMBL" id="CP035281">
    <property type="protein sequence ID" value="QAT41811.1"/>
    <property type="molecule type" value="Genomic_DNA"/>
</dbReference>
<sequence length="347" mass="37970">MIRKIKWLLTISTVVLFAFISANSGIAFASNNRELLFEQPSTQFSLDLAKLSLALSSAAYGDTSATIEKLLTSYGFTNDSIYDKDSYQKSSARDTDLAGYSFAHKTIQCGDRDFTLIAVVVRGTSGESEWISNFNINNSGSSPDVHEGFQKAEKALLSDLNAYVQALHCSPSSTKFLITGHSRGAAVANLLAAELSEGETLAPRTNIYGYTFATPNVAKIDPERYDLNIFNAVNPADIVTEIPLETWGYGKYGVTYSLPEKGQIDAADLASNQKVLIQFASMAPTVEDFNKIKPSFLSERAALIPTGDSSTHAPEVYMHQLDQINPEQLSKKIFDLQLELLPDTNYA</sequence>
<dbReference type="InterPro" id="IPR051218">
    <property type="entry name" value="Sec_MonoDiacylglyc_Lipase"/>
</dbReference>
<feature type="domain" description="Fungal lipase-type" evidence="1">
    <location>
        <begin position="119"/>
        <end position="245"/>
    </location>
</feature>
<gene>
    <name evidence="2" type="ORF">EQM06_00425</name>
</gene>
<dbReference type="OrthoDB" id="6372180at2"/>
<dbReference type="CDD" id="cd00519">
    <property type="entry name" value="Lipase_3"/>
    <property type="match status" value="1"/>
</dbReference>
<reference evidence="2 3" key="1">
    <citation type="submission" date="2019-01" db="EMBL/GenBank/DDBJ databases">
        <title>Draft genomes of a novel of Aminipila strains.</title>
        <authorList>
            <person name="Ma S."/>
        </authorList>
    </citation>
    <scope>NUCLEOTIDE SEQUENCE [LARGE SCALE GENOMIC DNA]</scope>
    <source>
        <strain evidence="3">JN-39</strain>
    </source>
</reference>
<dbReference type="PANTHER" id="PTHR45856">
    <property type="entry name" value="ALPHA/BETA-HYDROLASES SUPERFAMILY PROTEIN"/>
    <property type="match status" value="1"/>
</dbReference>
<dbReference type="InterPro" id="IPR002921">
    <property type="entry name" value="Fungal_lipase-type"/>
</dbReference>
<dbReference type="GO" id="GO:0006629">
    <property type="term" value="P:lipid metabolic process"/>
    <property type="evidence" value="ECO:0007669"/>
    <property type="project" value="InterPro"/>
</dbReference>
<dbReference type="AlphaFoldDB" id="A0A410PS45"/>
<evidence type="ECO:0000313" key="3">
    <source>
        <dbReference type="Proteomes" id="UP000287601"/>
    </source>
</evidence>
<dbReference type="Pfam" id="PF01764">
    <property type="entry name" value="Lipase_3"/>
    <property type="match status" value="1"/>
</dbReference>
<proteinExistence type="predicted"/>
<name>A0A410PS45_9FIRM</name>
<dbReference type="Gene3D" id="3.40.50.1820">
    <property type="entry name" value="alpha/beta hydrolase"/>
    <property type="match status" value="1"/>
</dbReference>
<protein>
    <submittedName>
        <fullName evidence="2">Lipase family protein</fullName>
    </submittedName>
</protein>
<dbReference type="PANTHER" id="PTHR45856:SF23">
    <property type="entry name" value="FUNGAL LIPASE-LIKE DOMAIN-CONTAINING PROTEIN"/>
    <property type="match status" value="1"/>
</dbReference>
<evidence type="ECO:0000313" key="2">
    <source>
        <dbReference type="EMBL" id="QAT41811.1"/>
    </source>
</evidence>
<organism evidence="2 3">
    <name type="scientific">Aminipila luticellarii</name>
    <dbReference type="NCBI Taxonomy" id="2507160"/>
    <lineage>
        <taxon>Bacteria</taxon>
        <taxon>Bacillati</taxon>
        <taxon>Bacillota</taxon>
        <taxon>Clostridia</taxon>
        <taxon>Peptostreptococcales</taxon>
        <taxon>Anaerovoracaceae</taxon>
        <taxon>Aminipila</taxon>
    </lineage>
</organism>
<dbReference type="Proteomes" id="UP000287601">
    <property type="component" value="Chromosome"/>
</dbReference>
<dbReference type="KEGG" id="amij:EQM06_00425"/>
<dbReference type="InterPro" id="IPR029058">
    <property type="entry name" value="AB_hydrolase_fold"/>
</dbReference>